<reference evidence="1 2" key="1">
    <citation type="submission" date="2021-02" db="EMBL/GenBank/DDBJ databases">
        <title>Complete genome of Desulfoluna sp. strain ASN36.</title>
        <authorList>
            <person name="Takahashi A."/>
            <person name="Kojima H."/>
            <person name="Fukui M."/>
        </authorList>
    </citation>
    <scope>NUCLEOTIDE SEQUENCE [LARGE SCALE GENOMIC DNA]</scope>
    <source>
        <strain evidence="1 2">ASN36</strain>
    </source>
</reference>
<proteinExistence type="predicted"/>
<dbReference type="Proteomes" id="UP001320148">
    <property type="component" value="Chromosome"/>
</dbReference>
<accession>A0ABM7PPW9</accession>
<evidence type="ECO:0000313" key="1">
    <source>
        <dbReference type="EMBL" id="BCS99253.1"/>
    </source>
</evidence>
<protein>
    <submittedName>
        <fullName evidence="1">Uncharacterized protein</fullName>
    </submittedName>
</protein>
<keyword evidence="2" id="KW-1185">Reference proteome</keyword>
<evidence type="ECO:0000313" key="2">
    <source>
        <dbReference type="Proteomes" id="UP001320148"/>
    </source>
</evidence>
<gene>
    <name evidence="1" type="ORF">DSLASN_48850</name>
</gene>
<name>A0ABM7PPW9_9BACT</name>
<sequence>MRLCLGFRYSGHLSLEFTQRKRASHGRAYNTQTYDALLNTHCLLKKAPESLPEPFHITHELGIAGKGHTRGGIT</sequence>
<organism evidence="1 2">
    <name type="scientific">Desulfoluna limicola</name>
    <dbReference type="NCBI Taxonomy" id="2810562"/>
    <lineage>
        <taxon>Bacteria</taxon>
        <taxon>Pseudomonadati</taxon>
        <taxon>Thermodesulfobacteriota</taxon>
        <taxon>Desulfobacteria</taxon>
        <taxon>Desulfobacterales</taxon>
        <taxon>Desulfolunaceae</taxon>
        <taxon>Desulfoluna</taxon>
    </lineage>
</organism>
<dbReference type="EMBL" id="AP024488">
    <property type="protein sequence ID" value="BCS99253.1"/>
    <property type="molecule type" value="Genomic_DNA"/>
</dbReference>